<feature type="compositionally biased region" description="Low complexity" evidence="1">
    <location>
        <begin position="122"/>
        <end position="157"/>
    </location>
</feature>
<reference evidence="2" key="1">
    <citation type="submission" date="2018-12" db="EMBL/GenBank/DDBJ databases">
        <authorList>
            <person name="Syme R.A."/>
            <person name="Farfan-Caceres L."/>
            <person name="Lichtenzveig J."/>
        </authorList>
    </citation>
    <scope>NUCLEOTIDE SEQUENCE</scope>
    <source>
        <strain evidence="2">Al4</strain>
    </source>
</reference>
<protein>
    <submittedName>
        <fullName evidence="2">Uncharacterized protein</fullName>
    </submittedName>
</protein>
<feature type="compositionally biased region" description="Low complexity" evidence="1">
    <location>
        <begin position="168"/>
        <end position="181"/>
    </location>
</feature>
<dbReference type="EMBL" id="RZGK01000023">
    <property type="protein sequence ID" value="KAF9690663.1"/>
    <property type="molecule type" value="Genomic_DNA"/>
</dbReference>
<keyword evidence="3" id="KW-1185">Reference proteome</keyword>
<feature type="compositionally biased region" description="Polar residues" evidence="1">
    <location>
        <begin position="18"/>
        <end position="34"/>
    </location>
</feature>
<accession>A0A8H7IWI4</accession>
<comment type="caution">
    <text evidence="2">The sequence shown here is derived from an EMBL/GenBank/DDBJ whole genome shotgun (WGS) entry which is preliminary data.</text>
</comment>
<gene>
    <name evidence="2" type="ORF">EKO04_011460</name>
</gene>
<feature type="compositionally biased region" description="Polar residues" evidence="1">
    <location>
        <begin position="81"/>
        <end position="105"/>
    </location>
</feature>
<dbReference type="AlphaFoldDB" id="A0A8H7IWI4"/>
<evidence type="ECO:0000313" key="3">
    <source>
        <dbReference type="Proteomes" id="UP000651452"/>
    </source>
</evidence>
<dbReference type="OrthoDB" id="3800769at2759"/>
<reference evidence="2" key="2">
    <citation type="submission" date="2020-09" db="EMBL/GenBank/DDBJ databases">
        <title>Reference genome assembly for Australian Ascochyta lentis isolate Al4.</title>
        <authorList>
            <person name="Lee R.C."/>
            <person name="Farfan-Caceres L.M."/>
            <person name="Debler J.W."/>
            <person name="Williams A.H."/>
            <person name="Henares B.M."/>
        </authorList>
    </citation>
    <scope>NUCLEOTIDE SEQUENCE</scope>
    <source>
        <strain evidence="2">Al4</strain>
    </source>
</reference>
<feature type="compositionally biased region" description="Low complexity" evidence="1">
    <location>
        <begin position="201"/>
        <end position="213"/>
    </location>
</feature>
<proteinExistence type="predicted"/>
<feature type="region of interest" description="Disordered" evidence="1">
    <location>
        <begin position="1"/>
        <end position="219"/>
    </location>
</feature>
<feature type="compositionally biased region" description="Low complexity" evidence="1">
    <location>
        <begin position="1"/>
        <end position="11"/>
    </location>
</feature>
<feature type="compositionally biased region" description="Polar residues" evidence="1">
    <location>
        <begin position="41"/>
        <end position="72"/>
    </location>
</feature>
<organism evidence="2 3">
    <name type="scientific">Ascochyta lentis</name>
    <dbReference type="NCBI Taxonomy" id="205686"/>
    <lineage>
        <taxon>Eukaryota</taxon>
        <taxon>Fungi</taxon>
        <taxon>Dikarya</taxon>
        <taxon>Ascomycota</taxon>
        <taxon>Pezizomycotina</taxon>
        <taxon>Dothideomycetes</taxon>
        <taxon>Pleosporomycetidae</taxon>
        <taxon>Pleosporales</taxon>
        <taxon>Pleosporineae</taxon>
        <taxon>Didymellaceae</taxon>
        <taxon>Ascochyta</taxon>
    </lineage>
</organism>
<evidence type="ECO:0000313" key="2">
    <source>
        <dbReference type="EMBL" id="KAF9690663.1"/>
    </source>
</evidence>
<name>A0A8H7IWI4_9PLEO</name>
<sequence>MAQQQQSSYQQPHAPYSAHQQSQFCAPPSGMQQFSPPPTPGTFQEQQRNFTPPSASLSTLNPQYSQQQNVGQTFKPGMYSPAQSNVVTPPLDRQQTNYIPPQNNMGGYHAPPPPQGQVSYYPQHQQNPVSHPQQQQQQQNYYPTQAHPQQQHQAQQTKRTSTLGSNLMGGSMMTKMSSKLTQFQKPAQAAPSPSHTTSRFGAPAAAQANGKPASSGSDWKKWGKRAAIGVAAVGALALGVDAMDGGIFDGAAAVGAGDFGGGGDLSGGDGDWAAGDAQTSLDASAAQLAMEQQGQENALMLADPAGTTYTVVDSNSLI</sequence>
<evidence type="ECO:0000256" key="1">
    <source>
        <dbReference type="SAM" id="MobiDB-lite"/>
    </source>
</evidence>
<dbReference type="Proteomes" id="UP000651452">
    <property type="component" value="Unassembled WGS sequence"/>
</dbReference>